<sequence>MRLTPFPRKLRRPKTSGFASGAVSRSFNSLRRKPSYEAFYSRRYRPSAADFMASQRHGWPFKPGSVPVEFGFDLLAPVAYVLHRLLHRFPGDAFLPSFDPEANRAFRSSDRGGAKNVANGIATLLEAI</sequence>
<evidence type="ECO:0000313" key="2">
    <source>
        <dbReference type="Proteomes" id="UP000027180"/>
    </source>
</evidence>
<name>A0A060I7E5_RHIET</name>
<gene>
    <name evidence="1" type="ORF">IE4771_PB00067</name>
</gene>
<organism evidence="1 2">
    <name type="scientific">Rhizobium etli bv. mimosae str. IE4771</name>
    <dbReference type="NCBI Taxonomy" id="1432050"/>
    <lineage>
        <taxon>Bacteria</taxon>
        <taxon>Pseudomonadati</taxon>
        <taxon>Pseudomonadota</taxon>
        <taxon>Alphaproteobacteria</taxon>
        <taxon>Hyphomicrobiales</taxon>
        <taxon>Rhizobiaceae</taxon>
        <taxon>Rhizobium/Agrobacterium group</taxon>
        <taxon>Rhizobium</taxon>
    </lineage>
</organism>
<reference evidence="1 2" key="1">
    <citation type="submission" date="2013-12" db="EMBL/GenBank/DDBJ databases">
        <title>Complete genome sequence of Rhizobium etli bv. mimosae IE4771.</title>
        <authorList>
            <person name="Bustos P."/>
            <person name="Santamaria R.I."/>
            <person name="Lozano L."/>
            <person name="Ormeno-Orrillo E."/>
            <person name="Rogel M.A."/>
            <person name="Romero D."/>
            <person name="Cevallos M.A."/>
            <person name="Martinez-Romero E."/>
            <person name="Gonzalez V."/>
        </authorList>
    </citation>
    <scope>NUCLEOTIDE SEQUENCE [LARGE SCALE GENOMIC DNA]</scope>
    <source>
        <strain evidence="1 2">IE4771</strain>
        <plasmid evidence="2">Plasmid pRetIE4771b</plasmid>
    </source>
</reference>
<protein>
    <submittedName>
        <fullName evidence="1">Uncharacterized protein</fullName>
    </submittedName>
</protein>
<dbReference type="HOGENOM" id="CLU_1957783_0_0_5"/>
<geneLocation type="plasmid" evidence="1 2">
    <name>pRetIE4771b</name>
</geneLocation>
<dbReference type="AlphaFoldDB" id="A0A060I7E5"/>
<keyword evidence="1" id="KW-0614">Plasmid</keyword>
<evidence type="ECO:0000313" key="1">
    <source>
        <dbReference type="EMBL" id="AIC29802.1"/>
    </source>
</evidence>
<dbReference type="EMBL" id="CP006988">
    <property type="protein sequence ID" value="AIC29802.1"/>
    <property type="molecule type" value="Genomic_DNA"/>
</dbReference>
<accession>A0A060I7E5</accession>
<dbReference type="KEGG" id="rei:IE4771_PB00067"/>
<proteinExistence type="predicted"/>
<dbReference type="Proteomes" id="UP000027180">
    <property type="component" value="Plasmid pRetIE4771b"/>
</dbReference>